<dbReference type="OrthoDB" id="2974599at2759"/>
<keyword evidence="4" id="KW-1185">Reference proteome</keyword>
<feature type="region of interest" description="Disordered" evidence="1">
    <location>
        <begin position="128"/>
        <end position="193"/>
    </location>
</feature>
<evidence type="ECO:0000256" key="2">
    <source>
        <dbReference type="SAM" id="SignalP"/>
    </source>
</evidence>
<name>A0A0C2ZCC2_9AGAM</name>
<feature type="signal peptide" evidence="2">
    <location>
        <begin position="1"/>
        <end position="18"/>
    </location>
</feature>
<evidence type="ECO:0000256" key="1">
    <source>
        <dbReference type="SAM" id="MobiDB-lite"/>
    </source>
</evidence>
<gene>
    <name evidence="3" type="ORF">SCLCIDRAFT_34103</name>
</gene>
<feature type="region of interest" description="Disordered" evidence="1">
    <location>
        <begin position="41"/>
        <end position="103"/>
    </location>
</feature>
<dbReference type="Proteomes" id="UP000053989">
    <property type="component" value="Unassembled WGS sequence"/>
</dbReference>
<accession>A0A0C2ZCC2</accession>
<feature type="compositionally biased region" description="Pro residues" evidence="1">
    <location>
        <begin position="180"/>
        <end position="193"/>
    </location>
</feature>
<dbReference type="HOGENOM" id="CLU_1305017_0_0_1"/>
<evidence type="ECO:0000313" key="4">
    <source>
        <dbReference type="Proteomes" id="UP000053989"/>
    </source>
</evidence>
<protein>
    <submittedName>
        <fullName evidence="3">Uncharacterized protein</fullName>
    </submittedName>
</protein>
<sequence>MWFFALLVFIALILVAWRFGVLHRQNRPATDFFAFGQRSASQRPQESGYNPSYQSPGVPPAPANVAYQPNQHHTHAADTDADGCRLGRPDDPERGGKYGLPAYGRVGGPPEYIASEQYAFGSQTQYQLQPADGTSMPTPHIPSGENGAVSQKATGVNGASALGEGVQGLEPRLNSLPPGILTPPPPAYHAPRS</sequence>
<dbReference type="AlphaFoldDB" id="A0A0C2ZCC2"/>
<feature type="chain" id="PRO_5002160026" evidence="2">
    <location>
        <begin position="19"/>
        <end position="193"/>
    </location>
</feature>
<feature type="compositionally biased region" description="Basic and acidic residues" evidence="1">
    <location>
        <begin position="75"/>
        <end position="96"/>
    </location>
</feature>
<feature type="compositionally biased region" description="Polar residues" evidence="1">
    <location>
        <begin position="41"/>
        <end position="55"/>
    </location>
</feature>
<proteinExistence type="predicted"/>
<reference evidence="4" key="2">
    <citation type="submission" date="2015-01" db="EMBL/GenBank/DDBJ databases">
        <title>Evolutionary Origins and Diversification of the Mycorrhizal Mutualists.</title>
        <authorList>
            <consortium name="DOE Joint Genome Institute"/>
            <consortium name="Mycorrhizal Genomics Consortium"/>
            <person name="Kohler A."/>
            <person name="Kuo A."/>
            <person name="Nagy L.G."/>
            <person name="Floudas D."/>
            <person name="Copeland A."/>
            <person name="Barry K.W."/>
            <person name="Cichocki N."/>
            <person name="Veneault-Fourrey C."/>
            <person name="LaButti K."/>
            <person name="Lindquist E.A."/>
            <person name="Lipzen A."/>
            <person name="Lundell T."/>
            <person name="Morin E."/>
            <person name="Murat C."/>
            <person name="Riley R."/>
            <person name="Ohm R."/>
            <person name="Sun H."/>
            <person name="Tunlid A."/>
            <person name="Henrissat B."/>
            <person name="Grigoriev I.V."/>
            <person name="Hibbett D.S."/>
            <person name="Martin F."/>
        </authorList>
    </citation>
    <scope>NUCLEOTIDE SEQUENCE [LARGE SCALE GENOMIC DNA]</scope>
    <source>
        <strain evidence="4">Foug A</strain>
    </source>
</reference>
<dbReference type="EMBL" id="KN822359">
    <property type="protein sequence ID" value="KIM50652.1"/>
    <property type="molecule type" value="Genomic_DNA"/>
</dbReference>
<evidence type="ECO:0000313" key="3">
    <source>
        <dbReference type="EMBL" id="KIM50652.1"/>
    </source>
</evidence>
<keyword evidence="2" id="KW-0732">Signal</keyword>
<dbReference type="InParanoid" id="A0A0C2ZCC2"/>
<reference evidence="3 4" key="1">
    <citation type="submission" date="2014-04" db="EMBL/GenBank/DDBJ databases">
        <authorList>
            <consortium name="DOE Joint Genome Institute"/>
            <person name="Kuo A."/>
            <person name="Kohler A."/>
            <person name="Nagy L.G."/>
            <person name="Floudas D."/>
            <person name="Copeland A."/>
            <person name="Barry K.W."/>
            <person name="Cichocki N."/>
            <person name="Veneault-Fourrey C."/>
            <person name="LaButti K."/>
            <person name="Lindquist E.A."/>
            <person name="Lipzen A."/>
            <person name="Lundell T."/>
            <person name="Morin E."/>
            <person name="Murat C."/>
            <person name="Sun H."/>
            <person name="Tunlid A."/>
            <person name="Henrissat B."/>
            <person name="Grigoriev I.V."/>
            <person name="Hibbett D.S."/>
            <person name="Martin F."/>
            <person name="Nordberg H.P."/>
            <person name="Cantor M.N."/>
            <person name="Hua S.X."/>
        </authorList>
    </citation>
    <scope>NUCLEOTIDE SEQUENCE [LARGE SCALE GENOMIC DNA]</scope>
    <source>
        <strain evidence="3 4">Foug A</strain>
    </source>
</reference>
<organism evidence="3 4">
    <name type="scientific">Scleroderma citrinum Foug A</name>
    <dbReference type="NCBI Taxonomy" id="1036808"/>
    <lineage>
        <taxon>Eukaryota</taxon>
        <taxon>Fungi</taxon>
        <taxon>Dikarya</taxon>
        <taxon>Basidiomycota</taxon>
        <taxon>Agaricomycotina</taxon>
        <taxon>Agaricomycetes</taxon>
        <taxon>Agaricomycetidae</taxon>
        <taxon>Boletales</taxon>
        <taxon>Sclerodermatineae</taxon>
        <taxon>Sclerodermataceae</taxon>
        <taxon>Scleroderma</taxon>
    </lineage>
</organism>